<dbReference type="AlphaFoldDB" id="A0A5Q0BGB9"/>
<organism evidence="1 2">
    <name type="scientific">Candidatus Methylospira mobilis</name>
    <dbReference type="NCBI Taxonomy" id="1808979"/>
    <lineage>
        <taxon>Bacteria</taxon>
        <taxon>Pseudomonadati</taxon>
        <taxon>Pseudomonadota</taxon>
        <taxon>Gammaproteobacteria</taxon>
        <taxon>Methylococcales</taxon>
        <taxon>Methylococcaceae</taxon>
        <taxon>Candidatus Methylospira</taxon>
    </lineage>
</organism>
<accession>A0A5Q0BGB9</accession>
<sequence length="284" mass="33080">MTIPEQRIAQDIRRFDPISLLQVLVYHGYSLDDILFISNDSTCSQSRLINSIKFRRNQKKAVITLNLGLLGGQSLLPSYFFKQVDYGKIEARKFAEFFGYFDDRLLRRFLFAVYPEFDAAHYERGREPPRNNEIFTLKLNNPFVLHWLLQLVCPELQVRVEKAVLERRVELGAIILGEARLGYESVFGKKLAQTVPGLRITLIADEENCNAGKPWPKEIDSRLQKLIFPLLRAVGIDLEIWLVIRTKVGWLRLAQGAHLGYENIRSDKPRFRRIRIFAGRLFDW</sequence>
<reference evidence="1 2" key="1">
    <citation type="submission" date="2019-09" db="EMBL/GenBank/DDBJ databases">
        <title>Ecophysiology of the spiral-shaped methanotroph Methylospira mobilis as revealed by the complete genome sequence.</title>
        <authorList>
            <person name="Oshkin I.Y."/>
            <person name="Dedysh S.N."/>
            <person name="Miroshnikov K."/>
            <person name="Danilova O.V."/>
            <person name="Hakobyan A."/>
            <person name="Liesack W."/>
        </authorList>
    </citation>
    <scope>NUCLEOTIDE SEQUENCE [LARGE SCALE GENOMIC DNA]</scope>
    <source>
        <strain evidence="1 2">Shm1</strain>
    </source>
</reference>
<dbReference type="KEGG" id="mmob:F6R98_00400"/>
<proteinExistence type="predicted"/>
<evidence type="ECO:0008006" key="3">
    <source>
        <dbReference type="Google" id="ProtNLM"/>
    </source>
</evidence>
<dbReference type="Proteomes" id="UP000325755">
    <property type="component" value="Chromosome"/>
</dbReference>
<name>A0A5Q0BGB9_9GAMM</name>
<dbReference type="RefSeq" id="WP_153247238.1">
    <property type="nucleotide sequence ID" value="NZ_CP044205.1"/>
</dbReference>
<protein>
    <recommendedName>
        <fullName evidence="3">Type VI secretion system baseplate subunit TssG</fullName>
    </recommendedName>
</protein>
<keyword evidence="2" id="KW-1185">Reference proteome</keyword>
<dbReference type="EMBL" id="CP044205">
    <property type="protein sequence ID" value="QFY41261.1"/>
    <property type="molecule type" value="Genomic_DNA"/>
</dbReference>
<gene>
    <name evidence="1" type="ORF">F6R98_00400</name>
</gene>
<evidence type="ECO:0000313" key="2">
    <source>
        <dbReference type="Proteomes" id="UP000325755"/>
    </source>
</evidence>
<dbReference type="OrthoDB" id="7060059at2"/>
<evidence type="ECO:0000313" key="1">
    <source>
        <dbReference type="EMBL" id="QFY41261.1"/>
    </source>
</evidence>
<dbReference type="InParanoid" id="A0A5Q0BGB9"/>